<protein>
    <submittedName>
        <fullName evidence="1">Uncharacterized protein m681L</fullName>
    </submittedName>
</protein>
<evidence type="ECO:0000313" key="1">
    <source>
        <dbReference type="EMBL" id="ABT14235.1"/>
    </source>
</evidence>
<sequence>MGGATFQLVARELASALDNLAIHHQSGAISIKGVFETFKLSISCYSGICFWDFRWGRECGRDAVSHAKSSEHSRV</sequence>
<reference evidence="1 2" key="1">
    <citation type="journal article" date="2007" name="Virology">
        <title>Sequence and annotation of the 314-kb MT325 and the 321-kb FR483 viruses that infect Chlorella Pbi.</title>
        <authorList>
            <person name="Fitzgerald L.A."/>
            <person name="Graves M.V."/>
            <person name="Li X."/>
            <person name="Feldblyum T."/>
            <person name="Hartigan J."/>
            <person name="Van Etten J.L."/>
        </authorList>
    </citation>
    <scope>NUCLEOTIDE SEQUENCE [LARGE SCALE GENOMIC DNA]</scope>
    <source>
        <strain evidence="1 2">MT325</strain>
    </source>
</reference>
<dbReference type="EMBL" id="DQ491001">
    <property type="protein sequence ID" value="ABT14235.1"/>
    <property type="molecule type" value="Genomic_DNA"/>
</dbReference>
<accession>A7IV61</accession>
<evidence type="ECO:0000313" key="2">
    <source>
        <dbReference type="Proteomes" id="UP000246715"/>
    </source>
</evidence>
<name>A7IV61_PBCVM</name>
<dbReference type="Proteomes" id="UP000246715">
    <property type="component" value="Segment"/>
</dbReference>
<organism evidence="1 2">
    <name type="scientific">Paramecium bursaria Chlorella virus MT325</name>
    <name type="common">PBCV-MT325</name>
    <dbReference type="NCBI Taxonomy" id="346932"/>
    <lineage>
        <taxon>Viruses</taxon>
        <taxon>Varidnaviria</taxon>
        <taxon>Bamfordvirae</taxon>
        <taxon>Nucleocytoviricota</taxon>
        <taxon>Megaviricetes</taxon>
        <taxon>Algavirales</taxon>
        <taxon>Phycodnaviridae</taxon>
        <taxon>Chlorovirus</taxon>
        <taxon>Chlorovirus conductrix</taxon>
        <taxon>Paramecium bursaria Chlorella virus A1</taxon>
    </lineage>
</organism>
<organismHost>
    <name type="scientific">Paramecium bursaria</name>
    <dbReference type="NCBI Taxonomy" id="74790"/>
</organismHost>
<gene>
    <name evidence="1" type="primary">m681L</name>
    <name evidence="1" type="ORF">MT325_m681L</name>
</gene>
<proteinExistence type="predicted"/>